<evidence type="ECO:0000259" key="5">
    <source>
        <dbReference type="PROSITE" id="PS50103"/>
    </source>
</evidence>
<evidence type="ECO:0000256" key="1">
    <source>
        <dbReference type="ARBA" id="ARBA00022803"/>
    </source>
</evidence>
<proteinExistence type="predicted"/>
<feature type="zinc finger region" description="C3H1-type" evidence="3">
    <location>
        <begin position="194"/>
        <end position="222"/>
    </location>
</feature>
<reference evidence="6 7" key="1">
    <citation type="journal article" date="2020" name="ISME J.">
        <title>Uncovering the hidden diversity of litter-decomposition mechanisms in mushroom-forming fungi.</title>
        <authorList>
            <person name="Floudas D."/>
            <person name="Bentzer J."/>
            <person name="Ahren D."/>
            <person name="Johansson T."/>
            <person name="Persson P."/>
            <person name="Tunlid A."/>
        </authorList>
    </citation>
    <scope>NUCLEOTIDE SEQUENCE [LARGE SCALE GENOMIC DNA]</scope>
    <source>
        <strain evidence="6 7">CBS 291.85</strain>
    </source>
</reference>
<dbReference type="Pfam" id="PF14559">
    <property type="entry name" value="TPR_19"/>
    <property type="match status" value="1"/>
</dbReference>
<name>A0A8H5CM61_9AGAR</name>
<dbReference type="SMART" id="SM00028">
    <property type="entry name" value="TPR"/>
    <property type="match status" value="3"/>
</dbReference>
<keyword evidence="7" id="KW-1185">Reference proteome</keyword>
<feature type="domain" description="C3H1-type" evidence="5">
    <location>
        <begin position="194"/>
        <end position="222"/>
    </location>
</feature>
<dbReference type="Gene3D" id="1.25.40.10">
    <property type="entry name" value="Tetratricopeptide repeat domain"/>
    <property type="match status" value="1"/>
</dbReference>
<dbReference type="EMBL" id="JAACJM010000127">
    <property type="protein sequence ID" value="KAF5344265.1"/>
    <property type="molecule type" value="Genomic_DNA"/>
</dbReference>
<dbReference type="Proteomes" id="UP000559256">
    <property type="component" value="Unassembled WGS sequence"/>
</dbReference>
<dbReference type="InterPro" id="IPR000571">
    <property type="entry name" value="Znf_CCCH"/>
</dbReference>
<sequence>MFTVNAYRTVEHQVKREEKRAQRARARGRLKSQGDTFFKNGNFAEAVQRYEEAIRRYGRKPVLLSNLAQMYLKLGQYEKAEDVATQSLVYDPSSVKARFRRGQARKERKRYVGAAIDIEQVLEQTPESGEAKDQLQEVREAYANGLGSASDGEYEDVEYEWPPRSISDMRRDECLSWLEDSEYEDSGTSDCEHTGNGRACRWHNGKTNCRRGAECWYSHAPDDLSVRDEIGKNVCLFYILGSCQKTSNCSYSHDISFLREDGWWEDIHLFYEIKPAILAAQRMGLEQTVVLELLYKLLYDAGYQPPRNLDLLLMEGTKGHKERSGNQASSGRNKTSQAPSQQPPTKSFIMVISLNEDCPFDRFCADLKKALETKILLHTAYTSDSAIQLLSSTHLEGVLLPDPAVFQHKHGLLASKLVEYAKAGGRVVFGGVIPCDANPYDLGPFFRRVWDLPWEFGGYTGLDLVKNDANEVARTHSSLPAKLSLNCVHLKGVRSQDSIYKSQHGPALTPFAHAKIGQGNVGYVGDVNSEEPSILTRKRCLKGKEKASTSAPVPSTASAAIPTSSSSASAFSAPEGDVLVISLEPEPWFDSMDADVLSALRAKTEVIQAKSANEALFHLESGPSGVFITSSGVAKPKHSKVAKKLVEYAKNGGTVVIGANFSGHITGATMSTFWEKNWGLPWKMGSYHRTTFYKNATHDIARRNPALPESFSVKAVHLKGIQPEDAVYRPTSDSRTQSLVFPSAAVSDLGEAPVVHRNLGKGSVGYIGDVNAEEYSTDLVLAMLGLLTPRTDAPKNAKTEPAVASSSSSSPLPANPGAKQKKKKDHVEARSGRAATVPSESNSKSSPLIVINDMSHSEEFKSKYAHLLSALQSQATVKHSQIHQFDASDARGLLISDPDVFKLENKPYIDSLSSYVKSGGRVVFAGLFSSLANIPTLDEIWEKTFGLPWKMGSYYSSDFGTLAGKGGVFYQNTGACAINGNVNMKAVLLRNASDEEMVYSPRGKNFEREAPVLFARLGNGFVGYVGDVDGKEGLTDVVLAMLNLDVPTES</sequence>
<dbReference type="PANTHER" id="PTHR46423">
    <property type="entry name" value="RNA POLYMERASE II-ASSOCIATED PROTEIN 3"/>
    <property type="match status" value="1"/>
</dbReference>
<dbReference type="InterPro" id="IPR011990">
    <property type="entry name" value="TPR-like_helical_dom_sf"/>
</dbReference>
<dbReference type="SUPFAM" id="SSF48452">
    <property type="entry name" value="TPR-like"/>
    <property type="match status" value="1"/>
</dbReference>
<accession>A0A8H5CM61</accession>
<feature type="region of interest" description="Disordered" evidence="4">
    <location>
        <begin position="320"/>
        <end position="344"/>
    </location>
</feature>
<evidence type="ECO:0000313" key="6">
    <source>
        <dbReference type="EMBL" id="KAF5344265.1"/>
    </source>
</evidence>
<feature type="compositionally biased region" description="Low complexity" evidence="4">
    <location>
        <begin position="548"/>
        <end position="571"/>
    </location>
</feature>
<evidence type="ECO:0000256" key="3">
    <source>
        <dbReference type="PROSITE-ProRule" id="PRU00723"/>
    </source>
</evidence>
<dbReference type="SMART" id="SM00356">
    <property type="entry name" value="ZnF_C3H1"/>
    <property type="match status" value="2"/>
</dbReference>
<feature type="domain" description="C3H1-type" evidence="5">
    <location>
        <begin position="229"/>
        <end position="256"/>
    </location>
</feature>
<keyword evidence="3" id="KW-0863">Zinc-finger</keyword>
<gene>
    <name evidence="6" type="ORF">D9758_012315</name>
</gene>
<feature type="region of interest" description="Disordered" evidence="4">
    <location>
        <begin position="545"/>
        <end position="571"/>
    </location>
</feature>
<evidence type="ECO:0000256" key="4">
    <source>
        <dbReference type="SAM" id="MobiDB-lite"/>
    </source>
</evidence>
<evidence type="ECO:0000313" key="7">
    <source>
        <dbReference type="Proteomes" id="UP000559256"/>
    </source>
</evidence>
<dbReference type="PROSITE" id="PS50103">
    <property type="entry name" value="ZF_C3H1"/>
    <property type="match status" value="2"/>
</dbReference>
<dbReference type="PROSITE" id="PS50005">
    <property type="entry name" value="TPR"/>
    <property type="match status" value="1"/>
</dbReference>
<feature type="region of interest" description="Disordered" evidence="4">
    <location>
        <begin position="791"/>
        <end position="848"/>
    </location>
</feature>
<feature type="compositionally biased region" description="Polar residues" evidence="4">
    <location>
        <begin position="325"/>
        <end position="344"/>
    </location>
</feature>
<keyword evidence="1 2" id="KW-0802">TPR repeat</keyword>
<dbReference type="Gene3D" id="3.30.1370.210">
    <property type="match status" value="1"/>
</dbReference>
<dbReference type="InterPro" id="IPR019734">
    <property type="entry name" value="TPR_rpt"/>
</dbReference>
<feature type="repeat" description="TPR" evidence="2">
    <location>
        <begin position="61"/>
        <end position="94"/>
    </location>
</feature>
<dbReference type="OrthoDB" id="245563at2759"/>
<dbReference type="GO" id="GO:0101031">
    <property type="term" value="C:protein folding chaperone complex"/>
    <property type="evidence" value="ECO:0007669"/>
    <property type="project" value="TreeGrafter"/>
</dbReference>
<protein>
    <recommendedName>
        <fullName evidence="5">C3H1-type domain-containing protein</fullName>
    </recommendedName>
</protein>
<dbReference type="AlphaFoldDB" id="A0A8H5CM61"/>
<dbReference type="InterPro" id="IPR051966">
    <property type="entry name" value="RPAP3"/>
</dbReference>
<dbReference type="GO" id="GO:0008270">
    <property type="term" value="F:zinc ion binding"/>
    <property type="evidence" value="ECO:0007669"/>
    <property type="project" value="UniProtKB-KW"/>
</dbReference>
<keyword evidence="3" id="KW-0862">Zinc</keyword>
<feature type="zinc finger region" description="C3H1-type" evidence="3">
    <location>
        <begin position="229"/>
        <end position="256"/>
    </location>
</feature>
<evidence type="ECO:0000256" key="2">
    <source>
        <dbReference type="PROSITE-ProRule" id="PRU00339"/>
    </source>
</evidence>
<keyword evidence="3" id="KW-0479">Metal-binding</keyword>
<comment type="caution">
    <text evidence="6">The sequence shown here is derived from an EMBL/GenBank/DDBJ whole genome shotgun (WGS) entry which is preliminary data.</text>
</comment>
<organism evidence="6 7">
    <name type="scientific">Tetrapyrgos nigripes</name>
    <dbReference type="NCBI Taxonomy" id="182062"/>
    <lineage>
        <taxon>Eukaryota</taxon>
        <taxon>Fungi</taxon>
        <taxon>Dikarya</taxon>
        <taxon>Basidiomycota</taxon>
        <taxon>Agaricomycotina</taxon>
        <taxon>Agaricomycetes</taxon>
        <taxon>Agaricomycetidae</taxon>
        <taxon>Agaricales</taxon>
        <taxon>Marasmiineae</taxon>
        <taxon>Marasmiaceae</taxon>
        <taxon>Tetrapyrgos</taxon>
    </lineage>
</organism>
<dbReference type="PANTHER" id="PTHR46423:SF1">
    <property type="entry name" value="RNA POLYMERASE II-ASSOCIATED PROTEIN 3"/>
    <property type="match status" value="1"/>
</dbReference>